<dbReference type="Proteomes" id="UP000717624">
    <property type="component" value="Unassembled WGS sequence"/>
</dbReference>
<dbReference type="PROSITE" id="PS50075">
    <property type="entry name" value="CARRIER"/>
    <property type="match status" value="1"/>
</dbReference>
<gene>
    <name evidence="2" type="ORF">JOD01_001263</name>
</gene>
<evidence type="ECO:0000313" key="3">
    <source>
        <dbReference type="Proteomes" id="UP000717624"/>
    </source>
</evidence>
<dbReference type="InterPro" id="IPR009081">
    <property type="entry name" value="PP-bd_ACP"/>
</dbReference>
<comment type="caution">
    <text evidence="2">The sequence shown here is derived from an EMBL/GenBank/DDBJ whole genome shotgun (WGS) entry which is preliminary data.</text>
</comment>
<dbReference type="EMBL" id="JAFBEB010000003">
    <property type="protein sequence ID" value="MBM7589663.1"/>
    <property type="molecule type" value="Genomic_DNA"/>
</dbReference>
<proteinExistence type="predicted"/>
<dbReference type="Pfam" id="PF00550">
    <property type="entry name" value="PP-binding"/>
    <property type="match status" value="1"/>
</dbReference>
<accession>A0A938XXW4</accession>
<dbReference type="Gene3D" id="1.10.1200.10">
    <property type="entry name" value="ACP-like"/>
    <property type="match status" value="1"/>
</dbReference>
<dbReference type="RefSeq" id="WP_204517386.1">
    <property type="nucleotide sequence ID" value="NZ_BAABIN010000038.1"/>
</dbReference>
<reference evidence="2" key="1">
    <citation type="submission" date="2021-01" db="EMBL/GenBank/DDBJ databases">
        <title>Genomic Encyclopedia of Type Strains, Phase IV (KMG-IV): sequencing the most valuable type-strain genomes for metagenomic binning, comparative biology and taxonomic classification.</title>
        <authorList>
            <person name="Goeker M."/>
        </authorList>
    </citation>
    <scope>NUCLEOTIDE SEQUENCE</scope>
    <source>
        <strain evidence="2">DSM 25523</strain>
    </source>
</reference>
<feature type="domain" description="Carrier" evidence="1">
    <location>
        <begin position="4"/>
        <end position="83"/>
    </location>
</feature>
<evidence type="ECO:0000313" key="2">
    <source>
        <dbReference type="EMBL" id="MBM7589663.1"/>
    </source>
</evidence>
<dbReference type="SUPFAM" id="SSF47336">
    <property type="entry name" value="ACP-like"/>
    <property type="match status" value="1"/>
</dbReference>
<sequence length="88" mass="9750">MTREQVLHIVKTAISEIAELAPEQVAWECDASLDDAYGIGSTQLIELILLLEEKLAILIDQTEIEPEDLQSINSLVAFLCRVQAAENL</sequence>
<protein>
    <submittedName>
        <fullName evidence="2">Acyl carrier protein</fullName>
    </submittedName>
</protein>
<dbReference type="AlphaFoldDB" id="A0A938XXW4"/>
<evidence type="ECO:0000259" key="1">
    <source>
        <dbReference type="PROSITE" id="PS50075"/>
    </source>
</evidence>
<dbReference type="InterPro" id="IPR036736">
    <property type="entry name" value="ACP-like_sf"/>
</dbReference>
<name>A0A938XXW4_9BACL</name>
<keyword evidence="3" id="KW-1185">Reference proteome</keyword>
<organism evidence="2 3">
    <name type="scientific">Brevibacillus fulvus</name>
    <dbReference type="NCBI Taxonomy" id="1125967"/>
    <lineage>
        <taxon>Bacteria</taxon>
        <taxon>Bacillati</taxon>
        <taxon>Bacillota</taxon>
        <taxon>Bacilli</taxon>
        <taxon>Bacillales</taxon>
        <taxon>Paenibacillaceae</taxon>
        <taxon>Brevibacillus</taxon>
    </lineage>
</organism>